<sequence length="298" mass="33270">MRILVLGGAGLTGSKVVSEASRKGYEVYATYRNTPPPPSSKAVWIRTDVDEPESIRKLLDEVKPDAVIDMHAFNKVDDCEDVGKEQCWKTNAVSPGLWAKECSRRGVKYLTVSTDFVFDGENPPYSEDSIPRPLSQYAVSKLVGEQRALLEGAIVLRTAVVYDADKRSKFPGWVIRNVMEGKRIGVFVDQWNNPTLARDLAHASILAIEELKGPILLHAVGRECASRYSFAMEIVRVLGLDEDLLEATCSCRVNQKAKRPHKACLKTTKIEDVLGFVPRGYREALRDVSSELKEVWMS</sequence>
<dbReference type="STRING" id="940295.EYM_06245"/>
<dbReference type="RefSeq" id="WP_075050140.1">
    <property type="nucleotide sequence ID" value="NZ_CP006867.1"/>
</dbReference>
<dbReference type="Proteomes" id="UP000060778">
    <property type="component" value="Chromosome"/>
</dbReference>
<dbReference type="GeneID" id="30680625"/>
<dbReference type="CDD" id="cd05254">
    <property type="entry name" value="dTDP_HR_like_SDR_e"/>
    <property type="match status" value="1"/>
</dbReference>
<dbReference type="PATRIC" id="fig|940295.4.peg.1208"/>
<dbReference type="Gene3D" id="3.40.50.720">
    <property type="entry name" value="NAD(P)-binding Rossmann-like Domain"/>
    <property type="match status" value="1"/>
</dbReference>
<evidence type="ECO:0000259" key="1">
    <source>
        <dbReference type="Pfam" id="PF04321"/>
    </source>
</evidence>
<dbReference type="InterPro" id="IPR005913">
    <property type="entry name" value="dTDP_dehydrorham_reduct"/>
</dbReference>
<dbReference type="KEGG" id="iis:EYM_06245"/>
<name>A0A0U3G380_9CREN</name>
<organism evidence="2 3">
    <name type="scientific">Ignicoccus islandicus DSM 13165</name>
    <dbReference type="NCBI Taxonomy" id="940295"/>
    <lineage>
        <taxon>Archaea</taxon>
        <taxon>Thermoproteota</taxon>
        <taxon>Thermoprotei</taxon>
        <taxon>Desulfurococcales</taxon>
        <taxon>Desulfurococcaceae</taxon>
        <taxon>Ignicoccus</taxon>
    </lineage>
</organism>
<dbReference type="PANTHER" id="PTHR10491">
    <property type="entry name" value="DTDP-4-DEHYDRORHAMNOSE REDUCTASE"/>
    <property type="match status" value="1"/>
</dbReference>
<dbReference type="InterPro" id="IPR029903">
    <property type="entry name" value="RmlD-like-bd"/>
</dbReference>
<accession>A0A0U3G380</accession>
<dbReference type="EMBL" id="CP006867">
    <property type="protein sequence ID" value="ALU12668.1"/>
    <property type="molecule type" value="Genomic_DNA"/>
</dbReference>
<proteinExistence type="predicted"/>
<dbReference type="PANTHER" id="PTHR10491:SF4">
    <property type="entry name" value="METHIONINE ADENOSYLTRANSFERASE 2 SUBUNIT BETA"/>
    <property type="match status" value="1"/>
</dbReference>
<evidence type="ECO:0000313" key="3">
    <source>
        <dbReference type="Proteomes" id="UP000060778"/>
    </source>
</evidence>
<dbReference type="SUPFAM" id="SSF51735">
    <property type="entry name" value="NAD(P)-binding Rossmann-fold domains"/>
    <property type="match status" value="1"/>
</dbReference>
<reference evidence="2 3" key="1">
    <citation type="submission" date="2013-11" db="EMBL/GenBank/DDBJ databases">
        <title>Comparative genomics of Ignicoccus.</title>
        <authorList>
            <person name="Podar M."/>
        </authorList>
    </citation>
    <scope>NUCLEOTIDE SEQUENCE [LARGE SCALE GENOMIC DNA]</scope>
    <source>
        <strain evidence="2 3">DSM 13165</strain>
    </source>
</reference>
<dbReference type="AlphaFoldDB" id="A0A0U3G380"/>
<keyword evidence="3" id="KW-1185">Reference proteome</keyword>
<evidence type="ECO:0000313" key="2">
    <source>
        <dbReference type="EMBL" id="ALU12668.1"/>
    </source>
</evidence>
<feature type="domain" description="RmlD-like substrate binding" evidence="1">
    <location>
        <begin position="1"/>
        <end position="292"/>
    </location>
</feature>
<dbReference type="OrthoDB" id="4907at2157"/>
<gene>
    <name evidence="2" type="ORF">EYM_06245</name>
</gene>
<dbReference type="InterPro" id="IPR036291">
    <property type="entry name" value="NAD(P)-bd_dom_sf"/>
</dbReference>
<protein>
    <recommendedName>
        <fullName evidence="1">RmlD-like substrate binding domain-containing protein</fullName>
    </recommendedName>
</protein>
<dbReference type="Pfam" id="PF04321">
    <property type="entry name" value="RmlD_sub_bind"/>
    <property type="match status" value="1"/>
</dbReference>